<protein>
    <submittedName>
        <fullName evidence="1">Uncharacterized protein</fullName>
    </submittedName>
</protein>
<organism evidence="1 2">
    <name type="scientific">Variovorax soli</name>
    <dbReference type="NCBI Taxonomy" id="376815"/>
    <lineage>
        <taxon>Bacteria</taxon>
        <taxon>Pseudomonadati</taxon>
        <taxon>Pseudomonadota</taxon>
        <taxon>Betaproteobacteria</taxon>
        <taxon>Burkholderiales</taxon>
        <taxon>Comamonadaceae</taxon>
        <taxon>Variovorax</taxon>
    </lineage>
</organism>
<dbReference type="RefSeq" id="WP_309897869.1">
    <property type="nucleotide sequence ID" value="NZ_JAVDRF010000001.1"/>
</dbReference>
<dbReference type="Proteomes" id="UP001184230">
    <property type="component" value="Unassembled WGS sequence"/>
</dbReference>
<dbReference type="EMBL" id="JAVDRF010000001">
    <property type="protein sequence ID" value="MDR6534474.1"/>
    <property type="molecule type" value="Genomic_DNA"/>
</dbReference>
<keyword evidence="2" id="KW-1185">Reference proteome</keyword>
<comment type="caution">
    <text evidence="1">The sequence shown here is derived from an EMBL/GenBank/DDBJ whole genome shotgun (WGS) entry which is preliminary data.</text>
</comment>
<gene>
    <name evidence="1" type="ORF">J2739_000234</name>
</gene>
<accession>A0ABU1N7P8</accession>
<evidence type="ECO:0000313" key="2">
    <source>
        <dbReference type="Proteomes" id="UP001184230"/>
    </source>
</evidence>
<reference evidence="1 2" key="1">
    <citation type="submission" date="2023-07" db="EMBL/GenBank/DDBJ databases">
        <title>Sorghum-associated microbial communities from plants grown in Nebraska, USA.</title>
        <authorList>
            <person name="Schachtman D."/>
        </authorList>
    </citation>
    <scope>NUCLEOTIDE SEQUENCE [LARGE SCALE GENOMIC DNA]</scope>
    <source>
        <strain evidence="1 2">DS1781</strain>
    </source>
</reference>
<proteinExistence type="predicted"/>
<dbReference type="Pfam" id="PF20212">
    <property type="entry name" value="DUF6572"/>
    <property type="match status" value="1"/>
</dbReference>
<name>A0ABU1N7P8_9BURK</name>
<dbReference type="InterPro" id="IPR046702">
    <property type="entry name" value="DUF6572"/>
</dbReference>
<evidence type="ECO:0000313" key="1">
    <source>
        <dbReference type="EMBL" id="MDR6534474.1"/>
    </source>
</evidence>
<sequence>MTVENTSIVDAVGTDTETGEVRLSIIDHLPWDTEHLRLLQDKINVYLGFIESGEIYVSYPSAKVGRWSSMCTQSLAPLRTQRASWSGPRL</sequence>